<evidence type="ECO:0000259" key="1">
    <source>
        <dbReference type="Pfam" id="PF09770"/>
    </source>
</evidence>
<organism evidence="2 3">
    <name type="scientific">Hyaloscypha hepaticicola</name>
    <dbReference type="NCBI Taxonomy" id="2082293"/>
    <lineage>
        <taxon>Eukaryota</taxon>
        <taxon>Fungi</taxon>
        <taxon>Dikarya</taxon>
        <taxon>Ascomycota</taxon>
        <taxon>Pezizomycotina</taxon>
        <taxon>Leotiomycetes</taxon>
        <taxon>Helotiales</taxon>
        <taxon>Hyaloscyphaceae</taxon>
        <taxon>Hyaloscypha</taxon>
    </lineage>
</organism>
<dbReference type="OrthoDB" id="74835at2759"/>
<dbReference type="EMBL" id="KZ613478">
    <property type="protein sequence ID" value="PMD22310.1"/>
    <property type="molecule type" value="Genomic_DNA"/>
</dbReference>
<proteinExistence type="predicted"/>
<evidence type="ECO:0000313" key="3">
    <source>
        <dbReference type="Proteomes" id="UP000235672"/>
    </source>
</evidence>
<gene>
    <name evidence="2" type="ORF">NA56DRAFT_645003</name>
</gene>
<dbReference type="InterPro" id="IPR019167">
    <property type="entry name" value="PAT1_dom"/>
</dbReference>
<dbReference type="AlphaFoldDB" id="A0A2J6Q7R3"/>
<reference evidence="2 3" key="1">
    <citation type="submission" date="2016-05" db="EMBL/GenBank/DDBJ databases">
        <title>A degradative enzymes factory behind the ericoid mycorrhizal symbiosis.</title>
        <authorList>
            <consortium name="DOE Joint Genome Institute"/>
            <person name="Martino E."/>
            <person name="Morin E."/>
            <person name="Grelet G."/>
            <person name="Kuo A."/>
            <person name="Kohler A."/>
            <person name="Daghino S."/>
            <person name="Barry K."/>
            <person name="Choi C."/>
            <person name="Cichocki N."/>
            <person name="Clum A."/>
            <person name="Copeland A."/>
            <person name="Hainaut M."/>
            <person name="Haridas S."/>
            <person name="Labutti K."/>
            <person name="Lindquist E."/>
            <person name="Lipzen A."/>
            <person name="Khouja H.-R."/>
            <person name="Murat C."/>
            <person name="Ohm R."/>
            <person name="Olson A."/>
            <person name="Spatafora J."/>
            <person name="Veneault-Fourrey C."/>
            <person name="Henrissat B."/>
            <person name="Grigoriev I."/>
            <person name="Martin F."/>
            <person name="Perotto S."/>
        </authorList>
    </citation>
    <scope>NUCLEOTIDE SEQUENCE [LARGE SCALE GENOMIC DNA]</scope>
    <source>
        <strain evidence="2 3">UAMH 7357</strain>
    </source>
</reference>
<accession>A0A2J6Q7R3</accession>
<protein>
    <recommendedName>
        <fullName evidence="1">mRNA decay factor PAT1 domain-containing protein</fullName>
    </recommendedName>
</protein>
<dbReference type="Proteomes" id="UP000235672">
    <property type="component" value="Unassembled WGS sequence"/>
</dbReference>
<sequence>MPRVFRHITLEQRTTILTMVVLHLDQLDVVRNVMVMPGESILRVTIRESIELFSMSVMPPLLAYLTKARLDIVSGILGLILNTNIDTVARTRIGVSILTIILSRAELIKYTGEVDDHEWK</sequence>
<name>A0A2J6Q7R3_9HELO</name>
<keyword evidence="3" id="KW-1185">Reference proteome</keyword>
<evidence type="ECO:0000313" key="2">
    <source>
        <dbReference type="EMBL" id="PMD22310.1"/>
    </source>
</evidence>
<feature type="domain" description="mRNA decay factor PAT1" evidence="1">
    <location>
        <begin position="1"/>
        <end position="120"/>
    </location>
</feature>
<dbReference type="STRING" id="1745343.A0A2J6Q7R3"/>
<dbReference type="Pfam" id="PF09770">
    <property type="entry name" value="PAT1"/>
    <property type="match status" value="1"/>
</dbReference>